<dbReference type="AlphaFoldDB" id="A0A0E9UFZ7"/>
<sequence length="24" mass="2724">MQYLSSTTGQKSVNEVLIKQRPCI</sequence>
<reference evidence="1" key="2">
    <citation type="journal article" date="2015" name="Fish Shellfish Immunol.">
        <title>Early steps in the European eel (Anguilla anguilla)-Vibrio vulnificus interaction in the gills: Role of the RtxA13 toxin.</title>
        <authorList>
            <person name="Callol A."/>
            <person name="Pajuelo D."/>
            <person name="Ebbesson L."/>
            <person name="Teles M."/>
            <person name="MacKenzie S."/>
            <person name="Amaro C."/>
        </authorList>
    </citation>
    <scope>NUCLEOTIDE SEQUENCE</scope>
</reference>
<name>A0A0E9UFZ7_ANGAN</name>
<dbReference type="EMBL" id="GBXM01044392">
    <property type="protein sequence ID" value="JAH64185.1"/>
    <property type="molecule type" value="Transcribed_RNA"/>
</dbReference>
<accession>A0A0E9UFZ7</accession>
<proteinExistence type="predicted"/>
<protein>
    <submittedName>
        <fullName evidence="1">Uncharacterized protein</fullName>
    </submittedName>
</protein>
<reference evidence="1" key="1">
    <citation type="submission" date="2014-11" db="EMBL/GenBank/DDBJ databases">
        <authorList>
            <person name="Amaro Gonzalez C."/>
        </authorList>
    </citation>
    <scope>NUCLEOTIDE SEQUENCE</scope>
</reference>
<organism evidence="1">
    <name type="scientific">Anguilla anguilla</name>
    <name type="common">European freshwater eel</name>
    <name type="synonym">Muraena anguilla</name>
    <dbReference type="NCBI Taxonomy" id="7936"/>
    <lineage>
        <taxon>Eukaryota</taxon>
        <taxon>Metazoa</taxon>
        <taxon>Chordata</taxon>
        <taxon>Craniata</taxon>
        <taxon>Vertebrata</taxon>
        <taxon>Euteleostomi</taxon>
        <taxon>Actinopterygii</taxon>
        <taxon>Neopterygii</taxon>
        <taxon>Teleostei</taxon>
        <taxon>Anguilliformes</taxon>
        <taxon>Anguillidae</taxon>
        <taxon>Anguilla</taxon>
    </lineage>
</organism>
<evidence type="ECO:0000313" key="1">
    <source>
        <dbReference type="EMBL" id="JAH64185.1"/>
    </source>
</evidence>